<comment type="similarity">
    <text evidence="2 5">Belongs to the DegT/DnrJ/EryC1 family.</text>
</comment>
<sequence length="387" mass="42900">MKRNLINPMKNHIFSEVSNDILQKKFIAVARPSLPTAEYILPYLQQIDQNHWYSNQGPLHNIFQERLGALWGVETGRIVLVTSATTGLSLALRAHNITHGKYCLVPSWTFVATASAIVNAGLKPHFLDISPNTWSLDPSYVEYLAERRDIGAILVVVPFGAPLDLAEWDNVAERTGCPVIIDAAAAFDTLRSDGPMRPQKSTVVVSLHATKVFGVGEGGAVIARDPIAAERIRALTRFGFSGGRIAHYSGINAKISEYTAAVGLASLDCWAITRAKWNRVTELYKKYLPSTVTLPPNFGNSWISSTLTVLCSVNSSTLQSCLLKRQVETVLWWGYGCHEQPAYTAYTREALPVTHDYAQRSVGLPFWLGIEEESIQYICNVIFNYLE</sequence>
<dbReference type="STRING" id="1231341.Abor_031_026"/>
<dbReference type="GeneID" id="76205002"/>
<dbReference type="InterPro" id="IPR015421">
    <property type="entry name" value="PyrdxlP-dep_Trfase_major"/>
</dbReference>
<dbReference type="Gene3D" id="3.40.640.10">
    <property type="entry name" value="Type I PLP-dependent aspartate aminotransferase-like (Major domain)"/>
    <property type="match status" value="1"/>
</dbReference>
<keyword evidence="1 4" id="KW-0663">Pyridoxal phosphate</keyword>
<dbReference type="GO" id="GO:0000271">
    <property type="term" value="P:polysaccharide biosynthetic process"/>
    <property type="evidence" value="ECO:0007669"/>
    <property type="project" value="TreeGrafter"/>
</dbReference>
<feature type="active site" description="Proton acceptor" evidence="3">
    <location>
        <position position="211"/>
    </location>
</feature>
<evidence type="ECO:0000313" key="6">
    <source>
        <dbReference type="EMBL" id="GAN66860.1"/>
    </source>
</evidence>
<dbReference type="Proteomes" id="UP000032670">
    <property type="component" value="Unassembled WGS sequence"/>
</dbReference>
<protein>
    <submittedName>
        <fullName evidence="6">Pleiotropic regulatory protein DnrJ/EryC1/StrS</fullName>
    </submittedName>
</protein>
<reference evidence="6 7" key="1">
    <citation type="submission" date="2012-11" db="EMBL/GenBank/DDBJ databases">
        <title>Whole genome sequence of Acetobacter orientalis 21F-2.</title>
        <authorList>
            <person name="Azuma Y."/>
            <person name="Higashiura N."/>
            <person name="Hirakawa H."/>
            <person name="Matsushita K."/>
        </authorList>
    </citation>
    <scope>NUCLEOTIDE SEQUENCE [LARGE SCALE GENOMIC DNA]</scope>
    <source>
        <strain evidence="6 7">21F-2</strain>
    </source>
</reference>
<dbReference type="RefSeq" id="WP_244877889.1">
    <property type="nucleotide sequence ID" value="NZ_BAMX01000031.1"/>
</dbReference>
<dbReference type="EMBL" id="BAMX01000031">
    <property type="protein sequence ID" value="GAN66860.1"/>
    <property type="molecule type" value="Genomic_DNA"/>
</dbReference>
<accession>A0A0D6NML5</accession>
<dbReference type="InterPro" id="IPR015424">
    <property type="entry name" value="PyrdxlP-dep_Trfase"/>
</dbReference>
<dbReference type="PANTHER" id="PTHR30244">
    <property type="entry name" value="TRANSAMINASE"/>
    <property type="match status" value="1"/>
</dbReference>
<name>A0A0D6NML5_9PROT</name>
<dbReference type="AlphaFoldDB" id="A0A0D6NML5"/>
<dbReference type="SUPFAM" id="SSF53383">
    <property type="entry name" value="PLP-dependent transferases"/>
    <property type="match status" value="1"/>
</dbReference>
<gene>
    <name evidence="6" type="ORF">Abor_031_026</name>
</gene>
<dbReference type="InterPro" id="IPR000653">
    <property type="entry name" value="DegT/StrS_aminotransferase"/>
</dbReference>
<evidence type="ECO:0000256" key="1">
    <source>
        <dbReference type="ARBA" id="ARBA00022898"/>
    </source>
</evidence>
<dbReference type="PIRSF" id="PIRSF000390">
    <property type="entry name" value="PLP_StrS"/>
    <property type="match status" value="1"/>
</dbReference>
<dbReference type="GO" id="GO:0008483">
    <property type="term" value="F:transaminase activity"/>
    <property type="evidence" value="ECO:0007669"/>
    <property type="project" value="TreeGrafter"/>
</dbReference>
<evidence type="ECO:0000313" key="7">
    <source>
        <dbReference type="Proteomes" id="UP000032670"/>
    </source>
</evidence>
<comment type="caution">
    <text evidence="6">The sequence shown here is derived from an EMBL/GenBank/DDBJ whole genome shotgun (WGS) entry which is preliminary data.</text>
</comment>
<keyword evidence="7" id="KW-1185">Reference proteome</keyword>
<accession>A0A6N3STQ5</accession>
<feature type="modified residue" description="N6-(pyridoxal phosphate)lysine" evidence="4">
    <location>
        <position position="211"/>
    </location>
</feature>
<evidence type="ECO:0000256" key="4">
    <source>
        <dbReference type="PIRSR" id="PIRSR000390-2"/>
    </source>
</evidence>
<evidence type="ECO:0000256" key="3">
    <source>
        <dbReference type="PIRSR" id="PIRSR000390-1"/>
    </source>
</evidence>
<organism evidence="6 7">
    <name type="scientific">Acetobacter orientalis</name>
    <dbReference type="NCBI Taxonomy" id="146474"/>
    <lineage>
        <taxon>Bacteria</taxon>
        <taxon>Pseudomonadati</taxon>
        <taxon>Pseudomonadota</taxon>
        <taxon>Alphaproteobacteria</taxon>
        <taxon>Acetobacterales</taxon>
        <taxon>Acetobacteraceae</taxon>
        <taxon>Acetobacter</taxon>
    </lineage>
</organism>
<dbReference type="Pfam" id="PF01041">
    <property type="entry name" value="DegT_DnrJ_EryC1"/>
    <property type="match status" value="1"/>
</dbReference>
<evidence type="ECO:0000256" key="2">
    <source>
        <dbReference type="ARBA" id="ARBA00037999"/>
    </source>
</evidence>
<dbReference type="GO" id="GO:0030170">
    <property type="term" value="F:pyridoxal phosphate binding"/>
    <property type="evidence" value="ECO:0007669"/>
    <property type="project" value="TreeGrafter"/>
</dbReference>
<evidence type="ECO:0000256" key="5">
    <source>
        <dbReference type="RuleBase" id="RU004508"/>
    </source>
</evidence>
<dbReference type="PANTHER" id="PTHR30244:SF9">
    <property type="entry name" value="PROTEIN RV3402C"/>
    <property type="match status" value="1"/>
</dbReference>
<proteinExistence type="inferred from homology"/>